<dbReference type="InterPro" id="IPR041522">
    <property type="entry name" value="CdaR_GGDEF"/>
</dbReference>
<name>A0A7D6E6V0_9MYCO</name>
<gene>
    <name evidence="3" type="ORF">H0P51_22650</name>
</gene>
<proteinExistence type="inferred from homology"/>
<dbReference type="Pfam" id="PF01590">
    <property type="entry name" value="GAF"/>
    <property type="match status" value="1"/>
</dbReference>
<evidence type="ECO:0000313" key="4">
    <source>
        <dbReference type="Proteomes" id="UP000510682"/>
    </source>
</evidence>
<keyword evidence="4" id="KW-1185">Reference proteome</keyword>
<accession>A0A7D6E6V0</accession>
<dbReference type="SUPFAM" id="SSF55781">
    <property type="entry name" value="GAF domain-like"/>
    <property type="match status" value="1"/>
</dbReference>
<dbReference type="InterPro" id="IPR051448">
    <property type="entry name" value="CdaR-like_regulators"/>
</dbReference>
<dbReference type="PANTHER" id="PTHR33744">
    <property type="entry name" value="CARBOHYDRATE DIACID REGULATOR"/>
    <property type="match status" value="1"/>
</dbReference>
<evidence type="ECO:0000313" key="3">
    <source>
        <dbReference type="EMBL" id="QLL06505.1"/>
    </source>
</evidence>
<reference evidence="3" key="2">
    <citation type="submission" date="2020-07" db="EMBL/GenBank/DDBJ databases">
        <authorList>
            <person name="Yu X."/>
        </authorList>
    </citation>
    <scope>NUCLEOTIDE SEQUENCE [LARGE SCALE GENOMIC DNA]</scope>
    <source>
        <strain evidence="3">24T</strain>
    </source>
</reference>
<dbReference type="InterPro" id="IPR042070">
    <property type="entry name" value="PucR_C-HTH_sf"/>
</dbReference>
<protein>
    <submittedName>
        <fullName evidence="3">Helix-turn-helix domain-containing protein</fullName>
    </submittedName>
</protein>
<dbReference type="Gene3D" id="3.30.450.40">
    <property type="match status" value="1"/>
</dbReference>
<evidence type="ECO:0000259" key="2">
    <source>
        <dbReference type="SMART" id="SM00065"/>
    </source>
</evidence>
<dbReference type="Pfam" id="PF17853">
    <property type="entry name" value="GGDEF_2"/>
    <property type="match status" value="1"/>
</dbReference>
<dbReference type="Proteomes" id="UP000510682">
    <property type="component" value="Chromosome"/>
</dbReference>
<dbReference type="Gene3D" id="1.10.10.2840">
    <property type="entry name" value="PucR C-terminal helix-turn-helix domain"/>
    <property type="match status" value="1"/>
</dbReference>
<dbReference type="KEGG" id="mgor:H0P51_22650"/>
<dbReference type="PANTHER" id="PTHR33744:SF7">
    <property type="entry name" value="PUCR FAMILY TRANSCRIPTIONAL REGULATOR"/>
    <property type="match status" value="1"/>
</dbReference>
<comment type="similarity">
    <text evidence="1">Belongs to the CdaR family.</text>
</comment>
<dbReference type="InterPro" id="IPR025736">
    <property type="entry name" value="PucR_C-HTH_dom"/>
</dbReference>
<dbReference type="AlphaFoldDB" id="A0A7D6E6V0"/>
<evidence type="ECO:0000256" key="1">
    <source>
        <dbReference type="ARBA" id="ARBA00006754"/>
    </source>
</evidence>
<organism evidence="3 4">
    <name type="scientific">Mycobacterium vicinigordonae</name>
    <dbReference type="NCBI Taxonomy" id="1719132"/>
    <lineage>
        <taxon>Bacteria</taxon>
        <taxon>Bacillati</taxon>
        <taxon>Actinomycetota</taxon>
        <taxon>Actinomycetes</taxon>
        <taxon>Mycobacteriales</taxon>
        <taxon>Mycobacteriaceae</taxon>
        <taxon>Mycobacterium</taxon>
    </lineage>
</organism>
<dbReference type="Pfam" id="PF13556">
    <property type="entry name" value="HTH_30"/>
    <property type="match status" value="1"/>
</dbReference>
<dbReference type="RefSeq" id="WP_180915084.1">
    <property type="nucleotide sequence ID" value="NZ_CP059165.1"/>
</dbReference>
<dbReference type="SMART" id="SM00065">
    <property type="entry name" value="GAF"/>
    <property type="match status" value="1"/>
</dbReference>
<sequence length="568" mass="61158">MPPTSLQQDLVADVADHEMAPAAAPVQGLLRRLLVAPSVTAATQALVDTVHECFHCDVSWSGIVSEGFLMMAAYNGIRTPEMMALWRLEVGQGVGGRVAKQGRTISARDYRRDPRRVPVMKSVIDAEGVRSAICAPLLSGAEVLGVVYAACRRVRDWTEDEVALLTMMGRDTGVALARIAQHHSEQERAEQARRATTAAHDALQALRSIAEAVACSDDLGAGVDVLAHHLGMRVELLDQAGVQLLASPANVGTEAPIQWEDDLGGADLGTLRVRWSRGLRPSEIELAAVGAQIIGLQILRARAGLRAEIRLHSELLNDLLDGHVADLRAIRDRASLLGFDLAQPRHVACIGAHRGPNPREQHELGHGLAAAESVISSWFPNAFIVPRTDELVALIDSDSAPSHEIHAVLQQAVCDHRLAAPGLAAGVGRMCMGPSDYADSYADAALGLDVARRRARPGEVLSSADLGLYGLFGHGGSRKSLESMVERALGPLIEADADGGSAYVKSLHAYLICDRHLERAAAMLHIHPNTVRYRLTKIREILGVDLHDVEKRFLLELALRVQSVLGED</sequence>
<feature type="domain" description="GAF" evidence="2">
    <location>
        <begin position="38"/>
        <end position="186"/>
    </location>
</feature>
<dbReference type="InterPro" id="IPR029016">
    <property type="entry name" value="GAF-like_dom_sf"/>
</dbReference>
<dbReference type="InterPro" id="IPR003018">
    <property type="entry name" value="GAF"/>
</dbReference>
<reference evidence="3" key="1">
    <citation type="submission" date="2020-07" db="EMBL/GenBank/DDBJ databases">
        <title>Description of Mycobacterium gordonae subsp. intergordonae subsp.nov. and Mycobacterium gordonae subsp. gordonae subsp. nov.</title>
        <authorList>
            <person name="Huang H."/>
        </authorList>
    </citation>
    <scope>NUCLEOTIDE SEQUENCE [LARGE SCALE GENOMIC DNA]</scope>
    <source>
        <strain evidence="3">24T</strain>
    </source>
</reference>
<dbReference type="EMBL" id="CP059165">
    <property type="protein sequence ID" value="QLL06505.1"/>
    <property type="molecule type" value="Genomic_DNA"/>
</dbReference>